<organism evidence="1 2">
    <name type="scientific">Acinetobacter parvus NIPH 1103</name>
    <dbReference type="NCBI Taxonomy" id="1217671"/>
    <lineage>
        <taxon>Bacteria</taxon>
        <taxon>Pseudomonadati</taxon>
        <taxon>Pseudomonadota</taxon>
        <taxon>Gammaproteobacteria</taxon>
        <taxon>Moraxellales</taxon>
        <taxon>Moraxellaceae</taxon>
        <taxon>Acinetobacter</taxon>
    </lineage>
</organism>
<evidence type="ECO:0000313" key="2">
    <source>
        <dbReference type="Proteomes" id="UP000018426"/>
    </source>
</evidence>
<accession>N8RAJ8</accession>
<name>N8RAJ8_9GAMM</name>
<dbReference type="EMBL" id="APOL01000042">
    <property type="protein sequence ID" value="ENU32448.1"/>
    <property type="molecule type" value="Genomic_DNA"/>
</dbReference>
<dbReference type="AlphaFoldDB" id="N8RAJ8"/>
<dbReference type="RefSeq" id="WP_004674861.1">
    <property type="nucleotide sequence ID" value="NZ_KB849218.1"/>
</dbReference>
<dbReference type="PATRIC" id="fig|1217671.3.peg.2390"/>
<protein>
    <submittedName>
        <fullName evidence="1">Uncharacterized protein</fullName>
    </submittedName>
</protein>
<proteinExistence type="predicted"/>
<sequence>MGQMQDFAFQGKIYLGENVNGKVRNLKWVGDQSSLNFAMAVEKEERRENYSGTKGISVVNLQSKSVSPELVLRHLTPENILLGVHGKLNKIAAGTVTAENLPSDLVADELIKLDHGKVSNLVLTDSEPTTPITLIEGTNYLLESSIGALVRMKDLSSLTQPIKGAYSYGGSTNVSMLSSLPPIRYLYMEAINTIDGRHALIHLYKVQFEPMGGLPLTSQTLSEFTLNGSTLIDPTNVMNEDLGGFGRIEWLDDEVTP</sequence>
<dbReference type="HOGENOM" id="CLU_094952_0_0_6"/>
<dbReference type="Proteomes" id="UP000018426">
    <property type="component" value="Unassembled WGS sequence"/>
</dbReference>
<dbReference type="PIRSF" id="PIRSF028589">
    <property type="entry name" value="UCP028589"/>
    <property type="match status" value="1"/>
</dbReference>
<comment type="caution">
    <text evidence="1">The sequence shown here is derived from an EMBL/GenBank/DDBJ whole genome shotgun (WGS) entry which is preliminary data.</text>
</comment>
<evidence type="ECO:0000313" key="1">
    <source>
        <dbReference type="EMBL" id="ENU32448.1"/>
    </source>
</evidence>
<dbReference type="InterPro" id="IPR016893">
    <property type="entry name" value="UCP028589"/>
</dbReference>
<reference evidence="1 2" key="1">
    <citation type="submission" date="2013-02" db="EMBL/GenBank/DDBJ databases">
        <title>The Genome Sequence of Acinetobacter parvus NIPH 1103.</title>
        <authorList>
            <consortium name="The Broad Institute Genome Sequencing Platform"/>
            <consortium name="The Broad Institute Genome Sequencing Center for Infectious Disease"/>
            <person name="Cerqueira G."/>
            <person name="Feldgarden M."/>
            <person name="Courvalin P."/>
            <person name="Perichon B."/>
            <person name="Grillot-Courvalin C."/>
            <person name="Clermont D."/>
            <person name="Rocha E."/>
            <person name="Yoon E.-J."/>
            <person name="Nemec A."/>
            <person name="Walker B."/>
            <person name="Young S.K."/>
            <person name="Zeng Q."/>
            <person name="Gargeya S."/>
            <person name="Fitzgerald M."/>
            <person name="Haas B."/>
            <person name="Abouelleil A."/>
            <person name="Alvarado L."/>
            <person name="Arachchi H.M."/>
            <person name="Berlin A.M."/>
            <person name="Chapman S.B."/>
            <person name="Dewar J."/>
            <person name="Goldberg J."/>
            <person name="Griggs A."/>
            <person name="Gujja S."/>
            <person name="Hansen M."/>
            <person name="Howarth C."/>
            <person name="Imamovic A."/>
            <person name="Larimer J."/>
            <person name="McCowan C."/>
            <person name="Murphy C."/>
            <person name="Neiman D."/>
            <person name="Pearson M."/>
            <person name="Priest M."/>
            <person name="Roberts A."/>
            <person name="Saif S."/>
            <person name="Shea T."/>
            <person name="Sisk P."/>
            <person name="Sykes S."/>
            <person name="Wortman J."/>
            <person name="Nusbaum C."/>
            <person name="Birren B."/>
        </authorList>
    </citation>
    <scope>NUCLEOTIDE SEQUENCE [LARGE SCALE GENOMIC DNA]</scope>
    <source>
        <strain evidence="1 2">NIPH 1103</strain>
    </source>
</reference>
<gene>
    <name evidence="1" type="ORF">F989_02428</name>
</gene>